<dbReference type="PANTHER" id="PTHR24221:SF654">
    <property type="entry name" value="ATP-BINDING CASSETTE SUB-FAMILY B MEMBER 6"/>
    <property type="match status" value="1"/>
</dbReference>
<dbReference type="Pfam" id="PF00005">
    <property type="entry name" value="ABC_tran"/>
    <property type="match status" value="1"/>
</dbReference>
<dbReference type="Gene3D" id="3.40.50.300">
    <property type="entry name" value="P-loop containing nucleotide triphosphate hydrolases"/>
    <property type="match status" value="1"/>
</dbReference>
<dbReference type="AlphaFoldDB" id="A0A5J5FU05"/>
<evidence type="ECO:0000256" key="4">
    <source>
        <dbReference type="ARBA" id="ARBA00022692"/>
    </source>
</evidence>
<reference evidence="12 13" key="1">
    <citation type="submission" date="2019-09" db="EMBL/GenBank/DDBJ databases">
        <authorList>
            <person name="Li Y."/>
        </authorList>
    </citation>
    <scope>NUCLEOTIDE SEQUENCE [LARGE SCALE GENOMIC DNA]</scope>
    <source>
        <strain evidence="12 13">L3-3HA</strain>
    </source>
</reference>
<dbReference type="InterPro" id="IPR039421">
    <property type="entry name" value="Type_1_exporter"/>
</dbReference>
<dbReference type="EMBL" id="VYKJ01000013">
    <property type="protein sequence ID" value="KAA8996653.1"/>
    <property type="molecule type" value="Genomic_DNA"/>
</dbReference>
<evidence type="ECO:0000256" key="9">
    <source>
        <dbReference type="SAM" id="Phobius"/>
    </source>
</evidence>
<accession>A0A5J5FU05</accession>
<feature type="transmembrane region" description="Helical" evidence="9">
    <location>
        <begin position="35"/>
        <end position="59"/>
    </location>
</feature>
<evidence type="ECO:0000256" key="5">
    <source>
        <dbReference type="ARBA" id="ARBA00022741"/>
    </source>
</evidence>
<gene>
    <name evidence="12" type="ORF">FJU30_20825</name>
</gene>
<dbReference type="InterPro" id="IPR003439">
    <property type="entry name" value="ABC_transporter-like_ATP-bd"/>
</dbReference>
<feature type="transmembrane region" description="Helical" evidence="9">
    <location>
        <begin position="79"/>
        <end position="105"/>
    </location>
</feature>
<keyword evidence="2" id="KW-0813">Transport</keyword>
<dbReference type="OrthoDB" id="9806127at2"/>
<dbReference type="GO" id="GO:0016887">
    <property type="term" value="F:ATP hydrolysis activity"/>
    <property type="evidence" value="ECO:0007669"/>
    <property type="project" value="InterPro"/>
</dbReference>
<dbReference type="GO" id="GO:0005886">
    <property type="term" value="C:plasma membrane"/>
    <property type="evidence" value="ECO:0007669"/>
    <property type="project" value="UniProtKB-SubCell"/>
</dbReference>
<feature type="transmembrane region" description="Helical" evidence="9">
    <location>
        <begin position="176"/>
        <end position="194"/>
    </location>
</feature>
<evidence type="ECO:0000256" key="6">
    <source>
        <dbReference type="ARBA" id="ARBA00022840"/>
    </source>
</evidence>
<feature type="transmembrane region" description="Helical" evidence="9">
    <location>
        <begin position="293"/>
        <end position="312"/>
    </location>
</feature>
<dbReference type="GO" id="GO:0005524">
    <property type="term" value="F:ATP binding"/>
    <property type="evidence" value="ECO:0007669"/>
    <property type="project" value="UniProtKB-KW"/>
</dbReference>
<keyword evidence="5" id="KW-0547">Nucleotide-binding</keyword>
<evidence type="ECO:0000313" key="13">
    <source>
        <dbReference type="Proteomes" id="UP000335415"/>
    </source>
</evidence>
<feature type="transmembrane region" description="Helical" evidence="9">
    <location>
        <begin position="261"/>
        <end position="281"/>
    </location>
</feature>
<evidence type="ECO:0000259" key="11">
    <source>
        <dbReference type="PROSITE" id="PS50929"/>
    </source>
</evidence>
<dbReference type="InterPro" id="IPR011527">
    <property type="entry name" value="ABC1_TM_dom"/>
</dbReference>
<comment type="subcellular location">
    <subcellularLocation>
        <location evidence="1">Cell membrane</location>
        <topology evidence="1">Multi-pass membrane protein</topology>
    </subcellularLocation>
</comment>
<dbReference type="InterPro" id="IPR027417">
    <property type="entry name" value="P-loop_NTPase"/>
</dbReference>
<feature type="domain" description="ABC transmembrane type-1" evidence="11">
    <location>
        <begin position="37"/>
        <end position="319"/>
    </location>
</feature>
<dbReference type="SMART" id="SM00382">
    <property type="entry name" value="AAA"/>
    <property type="match status" value="1"/>
</dbReference>
<evidence type="ECO:0000256" key="1">
    <source>
        <dbReference type="ARBA" id="ARBA00004651"/>
    </source>
</evidence>
<dbReference type="Gene3D" id="1.20.1560.10">
    <property type="entry name" value="ABC transporter type 1, transmembrane domain"/>
    <property type="match status" value="1"/>
</dbReference>
<dbReference type="PROSITE" id="PS50929">
    <property type="entry name" value="ABC_TM1F"/>
    <property type="match status" value="1"/>
</dbReference>
<name>A0A5J5FU05_9GAMM</name>
<dbReference type="RefSeq" id="WP_150436898.1">
    <property type="nucleotide sequence ID" value="NZ_VYKJ01000013.1"/>
</dbReference>
<keyword evidence="6 12" id="KW-0067">ATP-binding</keyword>
<proteinExistence type="predicted"/>
<dbReference type="PANTHER" id="PTHR24221">
    <property type="entry name" value="ATP-BINDING CASSETTE SUB-FAMILY B"/>
    <property type="match status" value="1"/>
</dbReference>
<dbReference type="SUPFAM" id="SSF52540">
    <property type="entry name" value="P-loop containing nucleoside triphosphate hydrolases"/>
    <property type="match status" value="1"/>
</dbReference>
<keyword evidence="7 9" id="KW-1133">Transmembrane helix</keyword>
<dbReference type="CDD" id="cd07346">
    <property type="entry name" value="ABC_6TM_exporters"/>
    <property type="match status" value="1"/>
</dbReference>
<feature type="domain" description="ABC transporter" evidence="10">
    <location>
        <begin position="351"/>
        <end position="584"/>
    </location>
</feature>
<evidence type="ECO:0000313" key="12">
    <source>
        <dbReference type="EMBL" id="KAA8996653.1"/>
    </source>
</evidence>
<comment type="caution">
    <text evidence="12">The sequence shown here is derived from an EMBL/GenBank/DDBJ whole genome shotgun (WGS) entry which is preliminary data.</text>
</comment>
<evidence type="ECO:0000256" key="3">
    <source>
        <dbReference type="ARBA" id="ARBA00022475"/>
    </source>
</evidence>
<feature type="transmembrane region" description="Helical" evidence="9">
    <location>
        <begin position="151"/>
        <end position="170"/>
    </location>
</feature>
<dbReference type="GO" id="GO:0140359">
    <property type="term" value="F:ABC-type transporter activity"/>
    <property type="evidence" value="ECO:0007669"/>
    <property type="project" value="InterPro"/>
</dbReference>
<keyword evidence="3" id="KW-1003">Cell membrane</keyword>
<evidence type="ECO:0000256" key="8">
    <source>
        <dbReference type="ARBA" id="ARBA00023136"/>
    </source>
</evidence>
<dbReference type="FunFam" id="3.40.50.300:FF:000221">
    <property type="entry name" value="Multidrug ABC transporter ATP-binding protein"/>
    <property type="match status" value="1"/>
</dbReference>
<dbReference type="PROSITE" id="PS00211">
    <property type="entry name" value="ABC_TRANSPORTER_1"/>
    <property type="match status" value="1"/>
</dbReference>
<dbReference type="InterPro" id="IPR017871">
    <property type="entry name" value="ABC_transporter-like_CS"/>
</dbReference>
<keyword evidence="4 9" id="KW-0812">Transmembrane</keyword>
<protein>
    <submittedName>
        <fullName evidence="12">ABC transporter ATP-binding protein</fullName>
    </submittedName>
</protein>
<dbReference type="Pfam" id="PF00664">
    <property type="entry name" value="ABC_membrane"/>
    <property type="match status" value="1"/>
</dbReference>
<dbReference type="InterPro" id="IPR036640">
    <property type="entry name" value="ABC1_TM_sf"/>
</dbReference>
<organism evidence="12 13">
    <name type="scientific">Affinibrenneria salicis</name>
    <dbReference type="NCBI Taxonomy" id="2590031"/>
    <lineage>
        <taxon>Bacteria</taxon>
        <taxon>Pseudomonadati</taxon>
        <taxon>Pseudomonadota</taxon>
        <taxon>Gammaproteobacteria</taxon>
        <taxon>Enterobacterales</taxon>
        <taxon>Pectobacteriaceae</taxon>
        <taxon>Affinibrenneria</taxon>
    </lineage>
</organism>
<evidence type="ECO:0000259" key="10">
    <source>
        <dbReference type="PROSITE" id="PS50893"/>
    </source>
</evidence>
<sequence>MHRQTKNSANQSADHPASLTPKGFWQLITLAPGSLGGAIITAIASAALSVAPFWLIYLITVQLFSPQPDMATVWRLMGWAVALLALRWAFMAISHILAHIGAFNIQYRLKIGMAKRLGEIPLSFFARRGTGSLRRVLNDDVNSLEGFFAHMLPDAAAAAAIPIVALILLFSANWPLTLAALIPLPLAMLAQWWMMRRSRRQIGAWNDLQKRIADQVGEYIRGVHVIKSFGLTARSFGDLADAIHGAVDWVQTYAKNSTGGWALFTTLLSVNLMIVAPLGAWLLARGALDRPTFVMFLLVAPAVLSPLLRLTFAMGEQMQRMAALERINGILAIPPLPEQADTPVPDGALNIEFTHLYQRYDTQLALNDVSFQARAGQLTALVGVSGSGKSTLVKLVARLYEFESGALTIGGMDIRQWPLDALQARLGIVFQEVFLLHGSVRDNLALARPGASDAEIEAAARAAQAHDFICALPQGYDTILGERGASLSGGERQRLSIARALLKDAPILLLDEVTASIDAENERLIQQALNQLCAGRTVLMIAHRLSTIMHADNIVVLEQGRVAGQGTHDALLAACPAYQRLWKDYIQSEGWSLGETADRTSADGEEK</sequence>
<dbReference type="Proteomes" id="UP000335415">
    <property type="component" value="Unassembled WGS sequence"/>
</dbReference>
<dbReference type="InterPro" id="IPR003593">
    <property type="entry name" value="AAA+_ATPase"/>
</dbReference>
<keyword evidence="8 9" id="KW-0472">Membrane</keyword>
<evidence type="ECO:0000256" key="7">
    <source>
        <dbReference type="ARBA" id="ARBA00022989"/>
    </source>
</evidence>
<keyword evidence="13" id="KW-1185">Reference proteome</keyword>
<dbReference type="SUPFAM" id="SSF90123">
    <property type="entry name" value="ABC transporter transmembrane region"/>
    <property type="match status" value="1"/>
</dbReference>
<dbReference type="PROSITE" id="PS50893">
    <property type="entry name" value="ABC_TRANSPORTER_2"/>
    <property type="match status" value="1"/>
</dbReference>
<evidence type="ECO:0000256" key="2">
    <source>
        <dbReference type="ARBA" id="ARBA00022448"/>
    </source>
</evidence>